<evidence type="ECO:0000313" key="1">
    <source>
        <dbReference type="EMBL" id="EEF14500.1"/>
    </source>
</evidence>
<dbReference type="STRING" id="553218.CAMRE0001_1125"/>
<dbReference type="AlphaFoldDB" id="B9D0C5"/>
<organism evidence="1 2">
    <name type="scientific">Campylobacter rectus RM3267</name>
    <dbReference type="NCBI Taxonomy" id="553218"/>
    <lineage>
        <taxon>Bacteria</taxon>
        <taxon>Pseudomonadati</taxon>
        <taxon>Campylobacterota</taxon>
        <taxon>Epsilonproteobacteria</taxon>
        <taxon>Campylobacterales</taxon>
        <taxon>Campylobacteraceae</taxon>
        <taxon>Campylobacter</taxon>
    </lineage>
</organism>
<reference evidence="1 2" key="1">
    <citation type="submission" date="2008-08" db="EMBL/GenBank/DDBJ databases">
        <authorList>
            <person name="Madupu R."/>
            <person name="Durkin A.S."/>
            <person name="Torralba M."/>
            <person name="Methe B."/>
            <person name="Sutton G.G."/>
            <person name="Strausberg R.L."/>
            <person name="Nelson K.E."/>
        </authorList>
    </citation>
    <scope>NUCLEOTIDE SEQUENCE [LARGE SCALE GENOMIC DNA]</scope>
    <source>
        <strain evidence="1 2">RM3267</strain>
    </source>
</reference>
<sequence length="42" mass="4875">MQIFLGFNFRRFLFCDLNSAQLNLIGFLAATCVATYKTSYQF</sequence>
<name>B9D0C5_CAMRE</name>
<evidence type="ECO:0000313" key="2">
    <source>
        <dbReference type="Proteomes" id="UP000003082"/>
    </source>
</evidence>
<dbReference type="EMBL" id="ACFU01000006">
    <property type="protein sequence ID" value="EEF14500.1"/>
    <property type="molecule type" value="Genomic_DNA"/>
</dbReference>
<protein>
    <submittedName>
        <fullName evidence="1">Uncharacterized protein</fullName>
    </submittedName>
</protein>
<gene>
    <name evidence="1" type="ORF">CAMRE0001_1125</name>
</gene>
<comment type="caution">
    <text evidence="1">The sequence shown here is derived from an EMBL/GenBank/DDBJ whole genome shotgun (WGS) entry which is preliminary data.</text>
</comment>
<proteinExistence type="predicted"/>
<dbReference type="Proteomes" id="UP000003082">
    <property type="component" value="Unassembled WGS sequence"/>
</dbReference>
<keyword evidence="2" id="KW-1185">Reference proteome</keyword>
<accession>B9D0C5</accession>